<dbReference type="InterPro" id="IPR007569">
    <property type="entry name" value="DUF559"/>
</dbReference>
<dbReference type="PANTHER" id="PTHR38590:SF1">
    <property type="entry name" value="BLL0828 PROTEIN"/>
    <property type="match status" value="1"/>
</dbReference>
<dbReference type="InterPro" id="IPR011335">
    <property type="entry name" value="Restrct_endonuc-II-like"/>
</dbReference>
<reference evidence="2" key="1">
    <citation type="submission" date="2016-10" db="EMBL/GenBank/DDBJ databases">
        <title>Sequence of Gallionella enrichment culture.</title>
        <authorList>
            <person name="Poehlein A."/>
            <person name="Muehling M."/>
            <person name="Daniel R."/>
        </authorList>
    </citation>
    <scope>NUCLEOTIDE SEQUENCE</scope>
</reference>
<protein>
    <recommendedName>
        <fullName evidence="1">DUF559 domain-containing protein</fullName>
    </recommendedName>
</protein>
<dbReference type="SUPFAM" id="SSF52980">
    <property type="entry name" value="Restriction endonuclease-like"/>
    <property type="match status" value="1"/>
</dbReference>
<comment type="caution">
    <text evidence="2">The sequence shown here is derived from an EMBL/GenBank/DDBJ whole genome shotgun (WGS) entry which is preliminary data.</text>
</comment>
<dbReference type="Gene3D" id="3.40.960.10">
    <property type="entry name" value="VSR Endonuclease"/>
    <property type="match status" value="1"/>
</dbReference>
<evidence type="ECO:0000259" key="1">
    <source>
        <dbReference type="Pfam" id="PF04480"/>
    </source>
</evidence>
<organism evidence="2">
    <name type="scientific">mine drainage metagenome</name>
    <dbReference type="NCBI Taxonomy" id="410659"/>
    <lineage>
        <taxon>unclassified sequences</taxon>
        <taxon>metagenomes</taxon>
        <taxon>ecological metagenomes</taxon>
    </lineage>
</organism>
<feature type="domain" description="DUF559" evidence="1">
    <location>
        <begin position="12"/>
        <end position="117"/>
    </location>
</feature>
<dbReference type="EMBL" id="MLJW01000001">
    <property type="protein sequence ID" value="OIR19447.1"/>
    <property type="molecule type" value="Genomic_DNA"/>
</dbReference>
<gene>
    <name evidence="2" type="ORF">GALL_03280</name>
</gene>
<accession>A0A1J5TEW8</accession>
<dbReference type="InterPro" id="IPR047216">
    <property type="entry name" value="Endonuclease_DUF559_bact"/>
</dbReference>
<evidence type="ECO:0000313" key="2">
    <source>
        <dbReference type="EMBL" id="OIR19447.1"/>
    </source>
</evidence>
<dbReference type="CDD" id="cd01038">
    <property type="entry name" value="Endonuclease_DUF559"/>
    <property type="match status" value="1"/>
</dbReference>
<dbReference type="AlphaFoldDB" id="A0A1J5TEW8"/>
<proteinExistence type="predicted"/>
<dbReference type="PANTHER" id="PTHR38590">
    <property type="entry name" value="BLL0828 PROTEIN"/>
    <property type="match status" value="1"/>
</dbReference>
<sequence length="132" mass="15355">MPNRKRILPLTTARARLLRSNVTDVERKLWNAIRGKQLESCRFRRQHPIGAYIADFACVERMLVIELDGSQHQTQEAYDVDRSRYLNQQGWQVVRFWNNEVLENLDGVLEVIVKELQSASPRHIPSPMQGEG</sequence>
<dbReference type="Pfam" id="PF04480">
    <property type="entry name" value="DUF559"/>
    <property type="match status" value="1"/>
</dbReference>
<name>A0A1J5TEW8_9ZZZZ</name>